<reference evidence="1 2" key="1">
    <citation type="submission" date="2020-12" db="EMBL/GenBank/DDBJ databases">
        <title>Metabolic potential, ecology and presence of endohyphal bacteria is reflected in genomic diversity of Mucoromycotina.</title>
        <authorList>
            <person name="Muszewska A."/>
            <person name="Okrasinska A."/>
            <person name="Steczkiewicz K."/>
            <person name="Drgas O."/>
            <person name="Orlowska M."/>
            <person name="Perlinska-Lenart U."/>
            <person name="Aleksandrzak-Piekarczyk T."/>
            <person name="Szatraj K."/>
            <person name="Zielenkiewicz U."/>
            <person name="Pilsyk S."/>
            <person name="Malc E."/>
            <person name="Mieczkowski P."/>
            <person name="Kruszewska J.S."/>
            <person name="Biernat P."/>
            <person name="Pawlowska J."/>
        </authorList>
    </citation>
    <scope>NUCLEOTIDE SEQUENCE [LARGE SCALE GENOMIC DNA]</scope>
    <source>
        <strain evidence="1 2">CBS 142.35</strain>
    </source>
</reference>
<dbReference type="AlphaFoldDB" id="A0A8H7SF34"/>
<evidence type="ECO:0000313" key="1">
    <source>
        <dbReference type="EMBL" id="KAG2226918.1"/>
    </source>
</evidence>
<dbReference type="EMBL" id="JAEPRB010000012">
    <property type="protein sequence ID" value="KAG2226918.1"/>
    <property type="molecule type" value="Genomic_DNA"/>
</dbReference>
<proteinExistence type="predicted"/>
<dbReference type="OrthoDB" id="2441332at2759"/>
<organism evidence="1 2">
    <name type="scientific">Circinella minor</name>
    <dbReference type="NCBI Taxonomy" id="1195481"/>
    <lineage>
        <taxon>Eukaryota</taxon>
        <taxon>Fungi</taxon>
        <taxon>Fungi incertae sedis</taxon>
        <taxon>Mucoromycota</taxon>
        <taxon>Mucoromycotina</taxon>
        <taxon>Mucoromycetes</taxon>
        <taxon>Mucorales</taxon>
        <taxon>Lichtheimiaceae</taxon>
        <taxon>Circinella</taxon>
    </lineage>
</organism>
<name>A0A8H7SF34_9FUNG</name>
<keyword evidence="2" id="KW-1185">Reference proteome</keyword>
<protein>
    <submittedName>
        <fullName evidence="1">Uncharacterized protein</fullName>
    </submittedName>
</protein>
<gene>
    <name evidence="1" type="ORF">INT45_010197</name>
</gene>
<evidence type="ECO:0000313" key="2">
    <source>
        <dbReference type="Proteomes" id="UP000646827"/>
    </source>
</evidence>
<accession>A0A8H7SF34</accession>
<sequence>MFLEVKKQGKQANIYESDLVKLGKEMKIGVEKLVNEGVEEPEVVGIVVEGVEMTTYKLDLKYDGQYRMYVLNSCYLSRKMIMTFP</sequence>
<comment type="caution">
    <text evidence="1">The sequence shown here is derived from an EMBL/GenBank/DDBJ whole genome shotgun (WGS) entry which is preliminary data.</text>
</comment>
<dbReference type="Proteomes" id="UP000646827">
    <property type="component" value="Unassembled WGS sequence"/>
</dbReference>